<evidence type="ECO:0000259" key="1">
    <source>
        <dbReference type="Pfam" id="PF01636"/>
    </source>
</evidence>
<dbReference type="GO" id="GO:0016740">
    <property type="term" value="F:transferase activity"/>
    <property type="evidence" value="ECO:0007669"/>
    <property type="project" value="UniProtKB-KW"/>
</dbReference>
<name>A0A5Q2MDQ5_9ACTN</name>
<dbReference type="EMBL" id="CP045737">
    <property type="protein sequence ID" value="QGG39983.1"/>
    <property type="molecule type" value="Genomic_DNA"/>
</dbReference>
<accession>A0A5Q2MDQ5</accession>
<dbReference type="Pfam" id="PF01636">
    <property type="entry name" value="APH"/>
    <property type="match status" value="1"/>
</dbReference>
<keyword evidence="3" id="KW-1185">Reference proteome</keyword>
<dbReference type="SUPFAM" id="SSF56112">
    <property type="entry name" value="Protein kinase-like (PK-like)"/>
    <property type="match status" value="1"/>
</dbReference>
<gene>
    <name evidence="2" type="ORF">GEV26_00535</name>
</gene>
<dbReference type="RefSeq" id="WP_153651257.1">
    <property type="nucleotide sequence ID" value="NZ_CP045737.1"/>
</dbReference>
<dbReference type="AlphaFoldDB" id="A0A5Q2MDQ5"/>
<dbReference type="InterPro" id="IPR002575">
    <property type="entry name" value="Aminoglycoside_PTrfase"/>
</dbReference>
<evidence type="ECO:0000313" key="3">
    <source>
        <dbReference type="Proteomes" id="UP000392064"/>
    </source>
</evidence>
<sequence>MDRPFSERVAHDDWRRAAEDWICRELDRHGHQVTGPIEQPRIRPWSTQLTVPTDAGPMWFKANCAAQAFEPALQLELVRLAPEAVDRPYAIAADRGWMLTVHRGETLADAHDPHVDDWVRVLRQAAELQRTTAGAREALLATGLPDCGPPTVVARFDRIVEVLSALPQEHPAHVPAQLRSQLLAVRPRLVDAVDVLAASPLPTTWQHGDLHPNNAFADGRVFDFGDSQWASAVEMLSVPYGWITTLSEVSWPEVLEAYCDVWGTTAAAIAPEWDAAALTQPVNRTLLWWTCLQEASAAEWAEWGQAPVHHLSRVLDA</sequence>
<reference evidence="2 3" key="1">
    <citation type="submission" date="2019-11" db="EMBL/GenBank/DDBJ databases">
        <authorList>
            <person name="Li J."/>
        </authorList>
    </citation>
    <scope>NUCLEOTIDE SEQUENCE [LARGE SCALE GENOMIC DNA]</scope>
    <source>
        <strain evidence="2 3">MF47</strain>
    </source>
</reference>
<organism evidence="2 3">
    <name type="scientific">Aeromicrobium yanjiei</name>
    <dbReference type="NCBI Taxonomy" id="2662028"/>
    <lineage>
        <taxon>Bacteria</taxon>
        <taxon>Bacillati</taxon>
        <taxon>Actinomycetota</taxon>
        <taxon>Actinomycetes</taxon>
        <taxon>Propionibacteriales</taxon>
        <taxon>Nocardioidaceae</taxon>
        <taxon>Aeromicrobium</taxon>
    </lineage>
</organism>
<dbReference type="KEGG" id="aef:GEV26_00535"/>
<protein>
    <submittedName>
        <fullName evidence="2">Phosphotransferase</fullName>
    </submittedName>
</protein>
<dbReference type="Proteomes" id="UP000392064">
    <property type="component" value="Chromosome"/>
</dbReference>
<dbReference type="InterPro" id="IPR011009">
    <property type="entry name" value="Kinase-like_dom_sf"/>
</dbReference>
<keyword evidence="2" id="KW-0808">Transferase</keyword>
<proteinExistence type="predicted"/>
<feature type="domain" description="Aminoglycoside phosphotransferase" evidence="1">
    <location>
        <begin position="87"/>
        <end position="263"/>
    </location>
</feature>
<evidence type="ECO:0000313" key="2">
    <source>
        <dbReference type="EMBL" id="QGG39983.1"/>
    </source>
</evidence>